<feature type="transmembrane region" description="Helical" evidence="1">
    <location>
        <begin position="36"/>
        <end position="56"/>
    </location>
</feature>
<protein>
    <submittedName>
        <fullName evidence="3">Arylsulfatase</fullName>
    </submittedName>
</protein>
<keyword evidence="1" id="KW-0472">Membrane</keyword>
<feature type="transmembrane region" description="Helical" evidence="1">
    <location>
        <begin position="68"/>
        <end position="87"/>
    </location>
</feature>
<keyword evidence="4" id="KW-1185">Reference proteome</keyword>
<dbReference type="InterPro" id="IPR052701">
    <property type="entry name" value="GAG_Ulvan_Degrading_Sulfatases"/>
</dbReference>
<evidence type="ECO:0000313" key="4">
    <source>
        <dbReference type="Proteomes" id="UP000298009"/>
    </source>
</evidence>
<name>A0A4R9I8R8_9LEPT</name>
<gene>
    <name evidence="3" type="ORF">EHQ24_09055</name>
</gene>
<dbReference type="InterPro" id="IPR017850">
    <property type="entry name" value="Alkaline_phosphatase_core_sf"/>
</dbReference>
<reference evidence="3" key="1">
    <citation type="journal article" date="2019" name="PLoS Negl. Trop. Dis.">
        <title>Revisiting the worldwide diversity of Leptospira species in the environment.</title>
        <authorList>
            <person name="Vincent A.T."/>
            <person name="Schiettekatte O."/>
            <person name="Bourhy P."/>
            <person name="Veyrier F.J."/>
            <person name="Picardeau M."/>
        </authorList>
    </citation>
    <scope>NUCLEOTIDE SEQUENCE [LARGE SCALE GENOMIC DNA]</scope>
    <source>
        <strain evidence="3">201800287</strain>
    </source>
</reference>
<dbReference type="AlphaFoldDB" id="A0A4R9I8R8"/>
<evidence type="ECO:0000256" key="1">
    <source>
        <dbReference type="SAM" id="Phobius"/>
    </source>
</evidence>
<dbReference type="PANTHER" id="PTHR43751:SF3">
    <property type="entry name" value="SULFATASE N-TERMINAL DOMAIN-CONTAINING PROTEIN"/>
    <property type="match status" value="1"/>
</dbReference>
<dbReference type="InterPro" id="IPR000917">
    <property type="entry name" value="Sulfatase_N"/>
</dbReference>
<sequence length="543" mass="64132">MFRTLLLRNFSNIILYVLLYVFLGTSYFSVSSWLYFHGFLITIYSILILVLDSYFYQKYRLNQSYREIFIRSVLWTFFVMVLSYVQVYQTALDVSLVVYFFQNFSNLYSDIPNFLYQWKLWQWLSLTFGYYLVFTKSVLDPKKDWIKLTVCILVFVFFRCGLDLSNQITNQNSNLPISNHRFKTNLESIVGKPNLFFVLLEGVPRKHLSKLKSRYIDYSQLNGSHFWVPMPHTSKSLFTWMTGVSQLTNSRMSINESFINSNLPKELELKHGYHTEMIYTQSLYFEGMEQFFPKIFNVVLDKSELQRRYGVNHSSFSWGMNDRVVNAAIKQISETKRNPIFLFLGLSQTHSPYFVSKTNSKGKWNSPYERYMESLSEEVEVLDSLISYLKENFSRETILILSADHGESFGEEGAHAHNYSLYNQETDVPFLIYFVKSGQVYIPKLGSSIHFKDTILNLLETGPRVMDKTVNTNFLKPNYQIDLVLKTWNSEIQKSWIANQKKYIYHSDKDLLLEMDYAEEKRTPIFDSKLKQKVLDHIYSEIR</sequence>
<dbReference type="Pfam" id="PF00884">
    <property type="entry name" value="Sulfatase"/>
    <property type="match status" value="1"/>
</dbReference>
<dbReference type="PANTHER" id="PTHR43751">
    <property type="entry name" value="SULFATASE"/>
    <property type="match status" value="1"/>
</dbReference>
<accession>A0A4R9I8R8</accession>
<evidence type="ECO:0000259" key="2">
    <source>
        <dbReference type="Pfam" id="PF00884"/>
    </source>
</evidence>
<feature type="transmembrane region" description="Helical" evidence="1">
    <location>
        <begin position="12"/>
        <end position="30"/>
    </location>
</feature>
<dbReference type="EMBL" id="RQFK01000026">
    <property type="protein sequence ID" value="TGK82605.1"/>
    <property type="molecule type" value="Genomic_DNA"/>
</dbReference>
<dbReference type="OrthoDB" id="9803751at2"/>
<keyword evidence="1" id="KW-0812">Transmembrane</keyword>
<evidence type="ECO:0000313" key="3">
    <source>
        <dbReference type="EMBL" id="TGK82605.1"/>
    </source>
</evidence>
<dbReference type="SUPFAM" id="SSF53649">
    <property type="entry name" value="Alkaline phosphatase-like"/>
    <property type="match status" value="1"/>
</dbReference>
<keyword evidence="1" id="KW-1133">Transmembrane helix</keyword>
<dbReference type="Gene3D" id="3.40.720.10">
    <property type="entry name" value="Alkaline Phosphatase, subunit A"/>
    <property type="match status" value="1"/>
</dbReference>
<feature type="domain" description="Sulfatase N-terminal" evidence="2">
    <location>
        <begin position="206"/>
        <end position="459"/>
    </location>
</feature>
<proteinExistence type="predicted"/>
<comment type="caution">
    <text evidence="3">The sequence shown here is derived from an EMBL/GenBank/DDBJ whole genome shotgun (WGS) entry which is preliminary data.</text>
</comment>
<organism evidence="3 4">
    <name type="scientific">Leptospira noumeaensis</name>
    <dbReference type="NCBI Taxonomy" id="2484964"/>
    <lineage>
        <taxon>Bacteria</taxon>
        <taxon>Pseudomonadati</taxon>
        <taxon>Spirochaetota</taxon>
        <taxon>Spirochaetia</taxon>
        <taxon>Leptospirales</taxon>
        <taxon>Leptospiraceae</taxon>
        <taxon>Leptospira</taxon>
    </lineage>
</organism>
<dbReference type="Proteomes" id="UP000298009">
    <property type="component" value="Unassembled WGS sequence"/>
</dbReference>